<organism evidence="1 2">
    <name type="scientific">Sulfitobacter pontiacus</name>
    <dbReference type="NCBI Taxonomy" id="60137"/>
    <lineage>
        <taxon>Bacteria</taxon>
        <taxon>Pseudomonadati</taxon>
        <taxon>Pseudomonadota</taxon>
        <taxon>Alphaproteobacteria</taxon>
        <taxon>Rhodobacterales</taxon>
        <taxon>Roseobacteraceae</taxon>
        <taxon>Sulfitobacter</taxon>
    </lineage>
</organism>
<protein>
    <recommendedName>
        <fullName evidence="3">Homeodomain-like domain-containing protein</fullName>
    </recommendedName>
</protein>
<evidence type="ECO:0000313" key="2">
    <source>
        <dbReference type="Proteomes" id="UP000183076"/>
    </source>
</evidence>
<dbReference type="Proteomes" id="UP000183076">
    <property type="component" value="Unassembled WGS sequence"/>
</dbReference>
<proteinExistence type="predicted"/>
<accession>A0A1H2W4G2</accession>
<gene>
    <name evidence="1" type="ORF">SAMN04488041_103151</name>
</gene>
<dbReference type="GeneID" id="94021268"/>
<dbReference type="EMBL" id="FNNB01000003">
    <property type="protein sequence ID" value="SDW75533.1"/>
    <property type="molecule type" value="Genomic_DNA"/>
</dbReference>
<evidence type="ECO:0000313" key="1">
    <source>
        <dbReference type="EMBL" id="SDW75533.1"/>
    </source>
</evidence>
<reference evidence="2" key="1">
    <citation type="submission" date="2016-10" db="EMBL/GenBank/DDBJ databases">
        <authorList>
            <person name="Varghese N."/>
            <person name="Submissions S."/>
        </authorList>
    </citation>
    <scope>NUCLEOTIDE SEQUENCE [LARGE SCALE GENOMIC DNA]</scope>
    <source>
        <strain evidence="2">DSM 10014</strain>
    </source>
</reference>
<name>A0A1H2W4G2_9RHOB</name>
<evidence type="ECO:0008006" key="3">
    <source>
        <dbReference type="Google" id="ProtNLM"/>
    </source>
</evidence>
<dbReference type="RefSeq" id="WP_074635306.1">
    <property type="nucleotide sequence ID" value="NZ_CP160849.1"/>
</dbReference>
<sequence length="123" mass="13483">MTKAPKTPANVQVYEDILGTDGAVEFLLTFGGAELYMPTDPKGGSKVAQLVGIEKARALADASHAMKARIPTAKRWIAQVLKSKGLPVAEIARKLHMTDVTVRKYLADEFTSEETFSKQMKLF</sequence>
<dbReference type="AlphaFoldDB" id="A0A1H2W4G2"/>
<dbReference type="STRING" id="60137.SAMN04488041_103151"/>